<dbReference type="AlphaFoldDB" id="A0A0V8HK38"/>
<evidence type="ECO:0000259" key="1">
    <source>
        <dbReference type="Pfam" id="PF13761"/>
    </source>
</evidence>
<dbReference type="OrthoDB" id="2448833at2"/>
<feature type="domain" description="DUF4166" evidence="1">
    <location>
        <begin position="15"/>
        <end position="198"/>
    </location>
</feature>
<evidence type="ECO:0000313" key="3">
    <source>
        <dbReference type="Proteomes" id="UP000181997"/>
    </source>
</evidence>
<keyword evidence="3" id="KW-1185">Reference proteome</keyword>
<dbReference type="Proteomes" id="UP000181997">
    <property type="component" value="Unassembled WGS sequence"/>
</dbReference>
<protein>
    <recommendedName>
        <fullName evidence="1">DUF4166 domain-containing protein</fullName>
    </recommendedName>
</protein>
<dbReference type="EMBL" id="FMAU01000002">
    <property type="protein sequence ID" value="SCC11461.1"/>
    <property type="molecule type" value="Genomic_DNA"/>
</dbReference>
<evidence type="ECO:0000313" key="2">
    <source>
        <dbReference type="EMBL" id="SCC11461.1"/>
    </source>
</evidence>
<dbReference type="Pfam" id="PF13761">
    <property type="entry name" value="DUF4166"/>
    <property type="match status" value="1"/>
</dbReference>
<dbReference type="InterPro" id="IPR025311">
    <property type="entry name" value="DUF4166"/>
</dbReference>
<proteinExistence type="predicted"/>
<gene>
    <name evidence="2" type="ORF">GA0061094_2589</name>
</gene>
<name>A0A0V8HK38_9BACI</name>
<accession>A0A0V8HK38</accession>
<reference evidence="3" key="1">
    <citation type="submission" date="2016-08" db="EMBL/GenBank/DDBJ databases">
        <authorList>
            <person name="Varghese N."/>
            <person name="Submissions Spin"/>
        </authorList>
    </citation>
    <scope>NUCLEOTIDE SEQUENCE [LARGE SCALE GENOMIC DNA]</scope>
    <source>
        <strain evidence="3">SGD-1123</strain>
    </source>
</reference>
<sequence>MTIYKELLGAEFKNLHPKLQERYMLSVGQPFQGTGTMSKIETGPAWLKPFLTYAVRRKFLFPESDKDVPFTIKNSCRLMESGETEVYWERSFFFEEVTRHFNAFMTIDAERGVVKDYLGEPSLFYSDLNLSVSHDGGLRIRSGSQRFIAGKFEIKLPSLFKGEVAVEEGYDEVSRCYTIKVDIHNKFIGRMMTYEGTFTAQSG</sequence>
<organism evidence="2 3">
    <name type="scientific">[Bacillus] enclensis</name>
    <dbReference type="NCBI Taxonomy" id="1402860"/>
    <lineage>
        <taxon>Bacteria</taxon>
        <taxon>Bacillati</taxon>
        <taxon>Bacillota</taxon>
        <taxon>Bacilli</taxon>
        <taxon>Bacillales</taxon>
        <taxon>Bacillaceae</taxon>
        <taxon>Rossellomorea</taxon>
    </lineage>
</organism>
<dbReference type="RefSeq" id="WP_058298679.1">
    <property type="nucleotide sequence ID" value="NZ_FMAU01000002.1"/>
</dbReference>